<organism evidence="3 4">
    <name type="scientific">Armillaria ostoyae</name>
    <name type="common">Armillaria root rot fungus</name>
    <dbReference type="NCBI Taxonomy" id="47428"/>
    <lineage>
        <taxon>Eukaryota</taxon>
        <taxon>Fungi</taxon>
        <taxon>Dikarya</taxon>
        <taxon>Basidiomycota</taxon>
        <taxon>Agaricomycotina</taxon>
        <taxon>Agaricomycetes</taxon>
        <taxon>Agaricomycetidae</taxon>
        <taxon>Agaricales</taxon>
        <taxon>Marasmiineae</taxon>
        <taxon>Physalacriaceae</taxon>
        <taxon>Armillaria</taxon>
    </lineage>
</organism>
<feature type="domain" description="Nephrocystin 3-like N-terminal" evidence="2">
    <location>
        <begin position="118"/>
        <end position="249"/>
    </location>
</feature>
<reference evidence="4" key="1">
    <citation type="journal article" date="2017" name="Nat. Ecol. Evol.">
        <title>Genome expansion and lineage-specific genetic innovations in the forest pathogenic fungi Armillaria.</title>
        <authorList>
            <person name="Sipos G."/>
            <person name="Prasanna A.N."/>
            <person name="Walter M.C."/>
            <person name="O'Connor E."/>
            <person name="Balint B."/>
            <person name="Krizsan K."/>
            <person name="Kiss B."/>
            <person name="Hess J."/>
            <person name="Varga T."/>
            <person name="Slot J."/>
            <person name="Riley R."/>
            <person name="Boka B."/>
            <person name="Rigling D."/>
            <person name="Barry K."/>
            <person name="Lee J."/>
            <person name="Mihaltcheva S."/>
            <person name="LaButti K."/>
            <person name="Lipzen A."/>
            <person name="Waldron R."/>
            <person name="Moloney N.M."/>
            <person name="Sperisen C."/>
            <person name="Kredics L."/>
            <person name="Vagvoelgyi C."/>
            <person name="Patrignani A."/>
            <person name="Fitzpatrick D."/>
            <person name="Nagy I."/>
            <person name="Doyle S."/>
            <person name="Anderson J.B."/>
            <person name="Grigoriev I.V."/>
            <person name="Gueldener U."/>
            <person name="Muensterkoetter M."/>
            <person name="Nagy L.G."/>
        </authorList>
    </citation>
    <scope>NUCLEOTIDE SEQUENCE [LARGE SCALE GENOMIC DNA]</scope>
    <source>
        <strain evidence="4">C18/9</strain>
    </source>
</reference>
<dbReference type="PANTHER" id="PTHR10039:SF15">
    <property type="entry name" value="NACHT DOMAIN-CONTAINING PROTEIN"/>
    <property type="match status" value="1"/>
</dbReference>
<dbReference type="Pfam" id="PF12796">
    <property type="entry name" value="Ank_2"/>
    <property type="match status" value="1"/>
</dbReference>
<dbReference type="SUPFAM" id="SSF48403">
    <property type="entry name" value="Ankyrin repeat"/>
    <property type="match status" value="1"/>
</dbReference>
<keyword evidence="4" id="KW-1185">Reference proteome</keyword>
<dbReference type="AlphaFoldDB" id="A0A284RNC5"/>
<dbReference type="Gene3D" id="1.25.40.20">
    <property type="entry name" value="Ankyrin repeat-containing domain"/>
    <property type="match status" value="1"/>
</dbReference>
<evidence type="ECO:0000313" key="3">
    <source>
        <dbReference type="EMBL" id="SJL10215.1"/>
    </source>
</evidence>
<evidence type="ECO:0000256" key="1">
    <source>
        <dbReference type="ARBA" id="ARBA00022737"/>
    </source>
</evidence>
<dbReference type="PANTHER" id="PTHR10039">
    <property type="entry name" value="AMELOGENIN"/>
    <property type="match status" value="1"/>
</dbReference>
<dbReference type="Proteomes" id="UP000219338">
    <property type="component" value="Unassembled WGS sequence"/>
</dbReference>
<protein>
    <recommendedName>
        <fullName evidence="2">Nephrocystin 3-like N-terminal domain-containing protein</fullName>
    </recommendedName>
</protein>
<dbReference type="OrthoDB" id="448455at2759"/>
<dbReference type="Gene3D" id="3.40.50.300">
    <property type="entry name" value="P-loop containing nucleotide triphosphate hydrolases"/>
    <property type="match status" value="1"/>
</dbReference>
<accession>A0A284RNC5</accession>
<dbReference type="InterPro" id="IPR036770">
    <property type="entry name" value="Ankyrin_rpt-contain_sf"/>
</dbReference>
<evidence type="ECO:0000259" key="2">
    <source>
        <dbReference type="Pfam" id="PF24883"/>
    </source>
</evidence>
<dbReference type="InterPro" id="IPR027417">
    <property type="entry name" value="P-loop_NTPase"/>
</dbReference>
<proteinExistence type="predicted"/>
<dbReference type="InterPro" id="IPR002110">
    <property type="entry name" value="Ankyrin_rpt"/>
</dbReference>
<evidence type="ECO:0000313" key="4">
    <source>
        <dbReference type="Proteomes" id="UP000219338"/>
    </source>
</evidence>
<dbReference type="EMBL" id="FUEG01000012">
    <property type="protein sequence ID" value="SJL10215.1"/>
    <property type="molecule type" value="Genomic_DNA"/>
</dbReference>
<dbReference type="InterPro" id="IPR056884">
    <property type="entry name" value="NPHP3-like_N"/>
</dbReference>
<name>A0A284RNC5_ARMOS</name>
<dbReference type="Pfam" id="PF24883">
    <property type="entry name" value="NPHP3_N"/>
    <property type="match status" value="1"/>
</dbReference>
<keyword evidence="1" id="KW-0677">Repeat</keyword>
<gene>
    <name evidence="3" type="ORF">ARMOST_13599</name>
</gene>
<sequence length="620" mass="69379">MVDIPASNTELATLLQKIEEGLKAGSSWWRRILRRLRWPFTKADIEEDLKKIKHFKTLFMIAGRHNHLALSCAIKNTLGDVKDKIDEIHETQKIKKIAAWLTSLDYIALKALDSGSLSPGVGKTVLASIIVDYLWLLSMDRKKKTLVLSVFCDYESAVKQIIENVPRTLWKQLIQERGLSSLIISLYNNRTPLLLDTLTKYFSQAPSSFCRVYIILDALDEFPDNDGGREKLIKPLWKLHANTSLLVMTRDIFTIGSLFKADTRLDIRTADEDISLYIVSKLSCGRLARLVEGQDDLLQAILGVVTATADGMFYLGFLCMESLAQTTNSMANAYDTTMEKINSQGVYEKDLAYQLRHALAVEPGRKTLDPDNLCDEELFGTVCAGFVVMDSTYTEFGYLQGRGPIVRFNLRCRSILSLDGSQIFSFVTSIARTCLSYMSFTNLDLPRLYSPNIALLPFDFLTSPDVLSTKYPFVNYSCSCWGYHACGTVQYSLEKEIIAFLSDAKHREVADILRAAHRLRASHAPCMKGPPSPLQCTVCEGLVHIMEVLLNHRGADPYEEVPLLAAVETGHLGMAELLLSREDVDVNQADPNRFHATPLMEAAGNGHEEVLKASDANLEP</sequence>
<dbReference type="SUPFAM" id="SSF52540">
    <property type="entry name" value="P-loop containing nucleoside triphosphate hydrolases"/>
    <property type="match status" value="1"/>
</dbReference>